<dbReference type="GO" id="GO:0003964">
    <property type="term" value="F:RNA-directed DNA polymerase activity"/>
    <property type="evidence" value="ECO:0007669"/>
    <property type="project" value="UniProtKB-KW"/>
</dbReference>
<dbReference type="AlphaFoldDB" id="A0A6G5ABQ2"/>
<dbReference type="VEuPathDB" id="VectorBase:LOC119178063"/>
<dbReference type="CDD" id="cd09274">
    <property type="entry name" value="RNase_HI_RT_Ty3"/>
    <property type="match status" value="1"/>
</dbReference>
<dbReference type="EMBL" id="GIKN01005317">
    <property type="protein sequence ID" value="NIE47590.1"/>
    <property type="molecule type" value="Transcribed_RNA"/>
</dbReference>
<dbReference type="FunFam" id="3.30.70.270:FF:000020">
    <property type="entry name" value="Transposon Tf2-6 polyprotein-like Protein"/>
    <property type="match status" value="1"/>
</dbReference>
<dbReference type="SUPFAM" id="SSF56672">
    <property type="entry name" value="DNA/RNA polymerases"/>
    <property type="match status" value="1"/>
</dbReference>
<proteinExistence type="predicted"/>
<keyword evidence="7" id="KW-0695">RNA-directed DNA polymerase</keyword>
<feature type="domain" description="Reverse transcriptase RNase H-like" evidence="8">
    <location>
        <begin position="104"/>
        <end position="206"/>
    </location>
</feature>
<dbReference type="Pfam" id="PF17917">
    <property type="entry name" value="RT_RNaseH"/>
    <property type="match status" value="1"/>
</dbReference>
<accession>A0A6G5ABQ2</accession>
<evidence type="ECO:0000313" key="10">
    <source>
        <dbReference type="EMBL" id="NIE47590.1"/>
    </source>
</evidence>
<dbReference type="Gene3D" id="1.10.340.70">
    <property type="match status" value="1"/>
</dbReference>
<keyword evidence="6" id="KW-0378">Hydrolase</keyword>
<evidence type="ECO:0000256" key="1">
    <source>
        <dbReference type="ARBA" id="ARBA00012493"/>
    </source>
</evidence>
<dbReference type="PANTHER" id="PTHR37984">
    <property type="entry name" value="PROTEIN CBG26694"/>
    <property type="match status" value="1"/>
</dbReference>
<evidence type="ECO:0000256" key="7">
    <source>
        <dbReference type="ARBA" id="ARBA00022918"/>
    </source>
</evidence>
<evidence type="ECO:0000256" key="3">
    <source>
        <dbReference type="ARBA" id="ARBA00022695"/>
    </source>
</evidence>
<dbReference type="FunFam" id="1.10.340.70:FF:000001">
    <property type="entry name" value="Retrovirus-related Pol polyprotein from transposon gypsy-like Protein"/>
    <property type="match status" value="1"/>
</dbReference>
<keyword evidence="3" id="KW-0548">Nucleotidyltransferase</keyword>
<protein>
    <recommendedName>
        <fullName evidence="1">RNA-directed DNA polymerase</fullName>
        <ecNumber evidence="1">2.7.7.49</ecNumber>
    </recommendedName>
</protein>
<dbReference type="InterPro" id="IPR050951">
    <property type="entry name" value="Retrovirus_Pol_polyprotein"/>
</dbReference>
<sequence length="385" mass="43692">MSLWTQSKTVLGHLVDVNGVQPDPARISAINNFPVPRFAKSVQSFIRQCSYFQGFVKNFAHIARPLMRLLKKDVPFSWGSEEASAFSTLVALFTTPPMLAHFNPAAPTEIRTDASGHGIGVVLAQKQHGHDCVIAYASRLLSAPERNYSITERECLALVWAVAKFRPYLYGRPFSVVTDHHALCWLNSLKDPSGRLGRWALRLQEFSYSVVYKSGHLHRDADCLSRYPVDDPEDTDEPTENSILSVSDFLNIGEEQKRDPELLDIISRMESSTNDASVRYFVIQKGVLYRRNFRLDGPDLLIVVPKHLRRCVLTELHDAPTAGHLGVSRTYERVRRRFSGQALLVRYADTSPHVTYANVVRHRRCYPLAIFNQLTYPRNHFTVLG</sequence>
<evidence type="ECO:0000256" key="2">
    <source>
        <dbReference type="ARBA" id="ARBA00022679"/>
    </source>
</evidence>
<keyword evidence="4" id="KW-0540">Nuclease</keyword>
<keyword evidence="5" id="KW-0255">Endonuclease</keyword>
<evidence type="ECO:0000259" key="9">
    <source>
        <dbReference type="Pfam" id="PF17921"/>
    </source>
</evidence>
<evidence type="ECO:0000256" key="4">
    <source>
        <dbReference type="ARBA" id="ARBA00022722"/>
    </source>
</evidence>
<organism evidence="10">
    <name type="scientific">Rhipicephalus microplus</name>
    <name type="common">Cattle tick</name>
    <name type="synonym">Boophilus microplus</name>
    <dbReference type="NCBI Taxonomy" id="6941"/>
    <lineage>
        <taxon>Eukaryota</taxon>
        <taxon>Metazoa</taxon>
        <taxon>Ecdysozoa</taxon>
        <taxon>Arthropoda</taxon>
        <taxon>Chelicerata</taxon>
        <taxon>Arachnida</taxon>
        <taxon>Acari</taxon>
        <taxon>Parasitiformes</taxon>
        <taxon>Ixodida</taxon>
        <taxon>Ixodoidea</taxon>
        <taxon>Ixodidae</taxon>
        <taxon>Rhipicephalinae</taxon>
        <taxon>Rhipicephalus</taxon>
        <taxon>Boophilus</taxon>
    </lineage>
</organism>
<dbReference type="Gene3D" id="3.30.70.270">
    <property type="match status" value="1"/>
</dbReference>
<dbReference type="EC" id="2.7.7.49" evidence="1"/>
<keyword evidence="2" id="KW-0808">Transferase</keyword>
<dbReference type="InterPro" id="IPR041588">
    <property type="entry name" value="Integrase_H2C2"/>
</dbReference>
<dbReference type="PANTHER" id="PTHR37984:SF5">
    <property type="entry name" value="PROTEIN NYNRIN-LIKE"/>
    <property type="match status" value="1"/>
</dbReference>
<feature type="domain" description="Integrase zinc-binding" evidence="9">
    <location>
        <begin position="304"/>
        <end position="338"/>
    </location>
</feature>
<dbReference type="GO" id="GO:0004519">
    <property type="term" value="F:endonuclease activity"/>
    <property type="evidence" value="ECO:0007669"/>
    <property type="project" value="UniProtKB-KW"/>
</dbReference>
<dbReference type="GO" id="GO:0016787">
    <property type="term" value="F:hydrolase activity"/>
    <property type="evidence" value="ECO:0007669"/>
    <property type="project" value="UniProtKB-KW"/>
</dbReference>
<evidence type="ECO:0000259" key="8">
    <source>
        <dbReference type="Pfam" id="PF17917"/>
    </source>
</evidence>
<evidence type="ECO:0000256" key="6">
    <source>
        <dbReference type="ARBA" id="ARBA00022801"/>
    </source>
</evidence>
<evidence type="ECO:0000256" key="5">
    <source>
        <dbReference type="ARBA" id="ARBA00022759"/>
    </source>
</evidence>
<name>A0A6G5ABQ2_RHIMP</name>
<dbReference type="InterPro" id="IPR043502">
    <property type="entry name" value="DNA/RNA_pol_sf"/>
</dbReference>
<dbReference type="InterPro" id="IPR043128">
    <property type="entry name" value="Rev_trsase/Diguanyl_cyclase"/>
</dbReference>
<reference evidence="10" key="1">
    <citation type="submission" date="2020-03" db="EMBL/GenBank/DDBJ databases">
        <title>A transcriptome and proteome of the tick Rhipicephalus microplus shaped by the genetic composition of its hosts and developmental stage.</title>
        <authorList>
            <person name="Garcia G.R."/>
            <person name="Ribeiro J.M.C."/>
            <person name="Maruyama S.R."/>
            <person name="Gardinasse L.G."/>
            <person name="Nelson K."/>
            <person name="Ferreira B.R."/>
            <person name="Andrade T.G."/>
            <person name="Santos I.K.F.M."/>
        </authorList>
    </citation>
    <scope>NUCLEOTIDE SEQUENCE</scope>
    <source>
        <strain evidence="10">NSGR</strain>
        <tissue evidence="10">Salivary glands</tissue>
    </source>
</reference>
<dbReference type="OrthoDB" id="775972at2759"/>
<dbReference type="Pfam" id="PF17921">
    <property type="entry name" value="Integrase_H2C2"/>
    <property type="match status" value="1"/>
</dbReference>
<dbReference type="InterPro" id="IPR041373">
    <property type="entry name" value="RT_RNaseH"/>
</dbReference>